<evidence type="ECO:0000256" key="2">
    <source>
        <dbReference type="SAM" id="SignalP"/>
    </source>
</evidence>
<dbReference type="Pfam" id="PF09424">
    <property type="entry name" value="YqeY"/>
    <property type="match status" value="1"/>
</dbReference>
<proteinExistence type="predicted"/>
<dbReference type="InterPro" id="IPR023168">
    <property type="entry name" value="GatB_Yqey_C_2"/>
</dbReference>
<gene>
    <name evidence="3" type="ORF">CTAYLR_001595</name>
</gene>
<dbReference type="PANTHER" id="PTHR28055:SF1">
    <property type="entry name" value="ALTERED INHERITANCE OF MITOCHONDRIA PROTEIN 41, MITOCHONDRIAL"/>
    <property type="match status" value="1"/>
</dbReference>
<dbReference type="SUPFAM" id="SSF89095">
    <property type="entry name" value="GatB/YqeY motif"/>
    <property type="match status" value="1"/>
</dbReference>
<keyword evidence="2" id="KW-0732">Signal</keyword>
<dbReference type="Gene3D" id="1.10.10.410">
    <property type="match status" value="1"/>
</dbReference>
<evidence type="ECO:0000313" key="4">
    <source>
        <dbReference type="Proteomes" id="UP001230188"/>
    </source>
</evidence>
<accession>A0AAD7UE60</accession>
<feature type="compositionally biased region" description="Basic residues" evidence="1">
    <location>
        <begin position="164"/>
        <end position="173"/>
    </location>
</feature>
<dbReference type="PANTHER" id="PTHR28055">
    <property type="entry name" value="ALTERED INHERITANCE OF MITOCHONDRIA PROTEIN 41, MITOCHONDRIAL"/>
    <property type="match status" value="1"/>
</dbReference>
<feature type="compositionally biased region" description="Acidic residues" evidence="1">
    <location>
        <begin position="302"/>
        <end position="326"/>
    </location>
</feature>
<reference evidence="3" key="1">
    <citation type="submission" date="2023-01" db="EMBL/GenBank/DDBJ databases">
        <title>Metagenome sequencing of chrysophaentin producing Chrysophaeum taylorii.</title>
        <authorList>
            <person name="Davison J."/>
            <person name="Bewley C."/>
        </authorList>
    </citation>
    <scope>NUCLEOTIDE SEQUENCE</scope>
    <source>
        <strain evidence="3">NIES-1699</strain>
    </source>
</reference>
<dbReference type="GO" id="GO:0016884">
    <property type="term" value="F:carbon-nitrogen ligase activity, with glutamine as amido-N-donor"/>
    <property type="evidence" value="ECO:0007669"/>
    <property type="project" value="InterPro"/>
</dbReference>
<feature type="region of interest" description="Disordered" evidence="1">
    <location>
        <begin position="154"/>
        <end position="211"/>
    </location>
</feature>
<feature type="region of interest" description="Disordered" evidence="1">
    <location>
        <begin position="297"/>
        <end position="341"/>
    </location>
</feature>
<dbReference type="InterPro" id="IPR042184">
    <property type="entry name" value="YqeY/Aim41_N"/>
</dbReference>
<dbReference type="Gene3D" id="1.10.1510.10">
    <property type="entry name" value="Uncharacterised protein YqeY/AIM41 PF09424, N-terminal domain"/>
    <property type="match status" value="2"/>
</dbReference>
<dbReference type="AlphaFoldDB" id="A0AAD7UE60"/>
<feature type="signal peptide" evidence="2">
    <location>
        <begin position="1"/>
        <end position="19"/>
    </location>
</feature>
<name>A0AAD7UE60_9STRA</name>
<protein>
    <submittedName>
        <fullName evidence="3">Uncharacterized protein</fullName>
    </submittedName>
</protein>
<comment type="caution">
    <text evidence="3">The sequence shown here is derived from an EMBL/GenBank/DDBJ whole genome shotgun (WGS) entry which is preliminary data.</text>
</comment>
<sequence>MRWLVLVTAGTALLRLTPTMRFGKRDVRIRSRVNKLVDKATSAESLSAPAVNLTKRRMRERLVFKLRKRAYGLGVDLDFDEKPVVKEEVKEEIPKTDEIPKAADVVATREYVRSAMRGSDKPYHAGLIIAAVAATHDDVDRALLRRLAVSMAKKANLEDQQKSGARRRRRQQQRTRSEPQPEEAAPVGAQPEPVESLVPVEPPETTTTPEPVVAEAGEFVELSVARAIKAELQAAMRAKKDKVAVAALRSIKQALGAAAREAGVETLEDPEAMAVISALARESAGEEEVAVMKRWLAKEPEPVPEPDDDDDKEDQQPEEEDDDDAEEVKPTISEEVNSGMKAAMKAKDKAAVTTLRLIKSGLASAAKDAGVEALEDADAVKVLRKLAKMREESIEMYEKAGEAGVERLDAEKAELAVIERWLPALADEATIRAWVQAILDQTDGAPNKGKVMGALMKEHGEDLDGKVAQKIVAEMITTT</sequence>
<feature type="chain" id="PRO_5042278066" evidence="2">
    <location>
        <begin position="20"/>
        <end position="479"/>
    </location>
</feature>
<evidence type="ECO:0000256" key="1">
    <source>
        <dbReference type="SAM" id="MobiDB-lite"/>
    </source>
</evidence>
<dbReference type="EMBL" id="JAQMWT010000390">
    <property type="protein sequence ID" value="KAJ8602108.1"/>
    <property type="molecule type" value="Genomic_DNA"/>
</dbReference>
<organism evidence="3 4">
    <name type="scientific">Chrysophaeum taylorii</name>
    <dbReference type="NCBI Taxonomy" id="2483200"/>
    <lineage>
        <taxon>Eukaryota</taxon>
        <taxon>Sar</taxon>
        <taxon>Stramenopiles</taxon>
        <taxon>Ochrophyta</taxon>
        <taxon>Pelagophyceae</taxon>
        <taxon>Pelagomonadales</taxon>
        <taxon>Pelagomonadaceae</taxon>
        <taxon>Chrysophaeum</taxon>
    </lineage>
</organism>
<keyword evidence="4" id="KW-1185">Reference proteome</keyword>
<evidence type="ECO:0000313" key="3">
    <source>
        <dbReference type="EMBL" id="KAJ8602108.1"/>
    </source>
</evidence>
<dbReference type="InterPro" id="IPR003789">
    <property type="entry name" value="Asn/Gln_tRNA_amidoTrase-B-like"/>
</dbReference>
<dbReference type="InterPro" id="IPR019004">
    <property type="entry name" value="YqeY/Aim41"/>
</dbReference>
<feature type="compositionally biased region" description="Low complexity" evidence="1">
    <location>
        <begin position="191"/>
        <end position="211"/>
    </location>
</feature>
<dbReference type="Proteomes" id="UP001230188">
    <property type="component" value="Unassembled WGS sequence"/>
</dbReference>